<evidence type="ECO:0000313" key="4">
    <source>
        <dbReference type="WBParaSite" id="Pan_g2149.t1"/>
    </source>
</evidence>
<dbReference type="PANTHER" id="PTHR11683:SF12">
    <property type="entry name" value="M6, ISOFORM F"/>
    <property type="match status" value="1"/>
</dbReference>
<keyword evidence="3" id="KW-1185">Reference proteome</keyword>
<keyword evidence="2" id="KW-0812">Transmembrane</keyword>
<feature type="compositionally biased region" description="Pro residues" evidence="1">
    <location>
        <begin position="256"/>
        <end position="275"/>
    </location>
</feature>
<reference evidence="4" key="2">
    <citation type="submission" date="2020-10" db="UniProtKB">
        <authorList>
            <consortium name="WormBaseParasite"/>
        </authorList>
    </citation>
    <scope>IDENTIFICATION</scope>
</reference>
<feature type="region of interest" description="Disordered" evidence="1">
    <location>
        <begin position="255"/>
        <end position="312"/>
    </location>
</feature>
<proteinExistence type="predicted"/>
<dbReference type="GO" id="GO:0031175">
    <property type="term" value="P:neuron projection development"/>
    <property type="evidence" value="ECO:0007669"/>
    <property type="project" value="TreeGrafter"/>
</dbReference>
<feature type="transmembrane region" description="Helical" evidence="2">
    <location>
        <begin position="34"/>
        <end position="57"/>
    </location>
</feature>
<evidence type="ECO:0000256" key="1">
    <source>
        <dbReference type="SAM" id="MobiDB-lite"/>
    </source>
</evidence>
<evidence type="ECO:0000313" key="3">
    <source>
        <dbReference type="Proteomes" id="UP000492821"/>
    </source>
</evidence>
<dbReference type="Proteomes" id="UP000492821">
    <property type="component" value="Unassembled WGS sequence"/>
</dbReference>
<feature type="transmembrane region" description="Helical" evidence="2">
    <location>
        <begin position="77"/>
        <end position="101"/>
    </location>
</feature>
<dbReference type="PANTHER" id="PTHR11683">
    <property type="entry name" value="MYELIN PROTEOLIPID"/>
    <property type="match status" value="1"/>
</dbReference>
<dbReference type="Pfam" id="PF01275">
    <property type="entry name" value="Myelin_PLP"/>
    <property type="match status" value="1"/>
</dbReference>
<dbReference type="WBParaSite" id="Pan_g2149.t1">
    <property type="protein sequence ID" value="Pan_g2149.t1"/>
    <property type="gene ID" value="Pan_g2149"/>
</dbReference>
<feature type="transmembrane region" description="Helical" evidence="2">
    <location>
        <begin position="206"/>
        <end position="227"/>
    </location>
</feature>
<name>A0A7E4VI99_PANRE</name>
<accession>A0A7E4VI99</accession>
<dbReference type="InterPro" id="IPR001614">
    <property type="entry name" value="Myelin_PLP"/>
</dbReference>
<dbReference type="GO" id="GO:0005886">
    <property type="term" value="C:plasma membrane"/>
    <property type="evidence" value="ECO:0007669"/>
    <property type="project" value="TreeGrafter"/>
</dbReference>
<protein>
    <submittedName>
        <fullName evidence="4">MARVEL domain-containing protein</fullName>
    </submittedName>
</protein>
<keyword evidence="2" id="KW-1133">Transmembrane helix</keyword>
<evidence type="ECO:0000256" key="2">
    <source>
        <dbReference type="SAM" id="Phobius"/>
    </source>
</evidence>
<feature type="transmembrane region" description="Helical" evidence="2">
    <location>
        <begin position="122"/>
        <end position="148"/>
    </location>
</feature>
<feature type="compositionally biased region" description="Basic residues" evidence="1">
    <location>
        <begin position="295"/>
        <end position="304"/>
    </location>
</feature>
<feature type="compositionally biased region" description="Basic and acidic residues" evidence="1">
    <location>
        <begin position="278"/>
        <end position="293"/>
    </location>
</feature>
<organism evidence="3 4">
    <name type="scientific">Panagrellus redivivus</name>
    <name type="common">Microworm</name>
    <dbReference type="NCBI Taxonomy" id="6233"/>
    <lineage>
        <taxon>Eukaryota</taxon>
        <taxon>Metazoa</taxon>
        <taxon>Ecdysozoa</taxon>
        <taxon>Nematoda</taxon>
        <taxon>Chromadorea</taxon>
        <taxon>Rhabditida</taxon>
        <taxon>Tylenchina</taxon>
        <taxon>Panagrolaimomorpha</taxon>
        <taxon>Panagrolaimoidea</taxon>
        <taxon>Panagrolaimidae</taxon>
        <taxon>Panagrellus</taxon>
    </lineage>
</organism>
<keyword evidence="2" id="KW-0472">Membrane</keyword>
<reference evidence="3" key="1">
    <citation type="journal article" date="2013" name="Genetics">
        <title>The draft genome and transcriptome of Panagrellus redivivus are shaped by the harsh demands of a free-living lifestyle.</title>
        <authorList>
            <person name="Srinivasan J."/>
            <person name="Dillman A.R."/>
            <person name="Macchietto M.G."/>
            <person name="Heikkinen L."/>
            <person name="Lakso M."/>
            <person name="Fracchia K.M."/>
            <person name="Antoshechkin I."/>
            <person name="Mortazavi A."/>
            <person name="Wong G."/>
            <person name="Sternberg P.W."/>
        </authorList>
    </citation>
    <scope>NUCLEOTIDE SEQUENCE [LARGE SCALE GENOMIC DNA]</scope>
    <source>
        <strain evidence="3">MT8872</strain>
    </source>
</reference>
<dbReference type="AlphaFoldDB" id="A0A7E4VI99"/>
<sequence length="324" mass="36366">MYKRGHPMDRGYGTAVAAYPSKDGCISRVPYSSVMAFVMCTIGVIMFAIMMIWSFNASVEQARRALDIVDIPYLSRVHLAFIVVAVVMEVLALFLLLIGVLSTGSTREEVYKRPESRRGGRISCAIAIVVSYVLLILWLLVLASTAIISFKYFEFAKLCSSLSTYSEQSCLDFSGYKPLFEDISKSNLKLCGGNAQEFCALTNTVFSWNIVGFVGSFIICLGLVQFVSTHASNYAHVSSEQRYIELKEVLYVDGRPPQPPPPMLPPIPRAPPPADPRFQIRPDRRGVSHDSLARRQQRHQHSRSLHGSNPWLNDDFDNGFHRQY</sequence>